<comment type="similarity">
    <text evidence="1 5 6">Belongs to the peptidase S8 family.</text>
</comment>
<keyword evidence="4 5" id="KW-0720">Serine protease</keyword>
<dbReference type="InterPro" id="IPR000209">
    <property type="entry name" value="Peptidase_S8/S53_dom"/>
</dbReference>
<dbReference type="InterPro" id="IPR026444">
    <property type="entry name" value="Secre_tail"/>
</dbReference>
<keyword evidence="7" id="KW-0732">Signal</keyword>
<comment type="caution">
    <text evidence="10">The sequence shown here is derived from an EMBL/GenBank/DDBJ whole genome shotgun (WGS) entry which is preliminary data.</text>
</comment>
<reference evidence="10 11" key="1">
    <citation type="submission" date="2017-07" db="EMBL/GenBank/DDBJ databases">
        <title>Recovery of genomes from metagenomes via a dereplication, aggregation, and scoring strategy.</title>
        <authorList>
            <person name="Sieber C.M."/>
            <person name="Probst A.J."/>
            <person name="Sharrar A."/>
            <person name="Thomas B.C."/>
            <person name="Hess M."/>
            <person name="Tringe S.G."/>
            <person name="Banfield J.F."/>
        </authorList>
    </citation>
    <scope>NUCLEOTIDE SEQUENCE [LARGE SCALE GENOMIC DNA]</scope>
    <source>
        <strain evidence="10">JGI_Cruoil_03_44_89</strain>
    </source>
</reference>
<feature type="chain" id="PRO_5012579248" description="Peptidase S8/S53 domain-containing protein" evidence="7">
    <location>
        <begin position="21"/>
        <end position="555"/>
    </location>
</feature>
<evidence type="ECO:0000256" key="1">
    <source>
        <dbReference type="ARBA" id="ARBA00011073"/>
    </source>
</evidence>
<dbReference type="Proteomes" id="UP000215215">
    <property type="component" value="Unassembled WGS sequence"/>
</dbReference>
<dbReference type="GO" id="GO:0004252">
    <property type="term" value="F:serine-type endopeptidase activity"/>
    <property type="evidence" value="ECO:0007669"/>
    <property type="project" value="UniProtKB-UniRule"/>
</dbReference>
<dbReference type="SUPFAM" id="SSF52743">
    <property type="entry name" value="Subtilisin-like"/>
    <property type="match status" value="1"/>
</dbReference>
<feature type="active site" description="Charge relay system" evidence="5">
    <location>
        <position position="237"/>
    </location>
</feature>
<dbReference type="AlphaFoldDB" id="A0A235BUR9"/>
<evidence type="ECO:0000256" key="6">
    <source>
        <dbReference type="RuleBase" id="RU003355"/>
    </source>
</evidence>
<dbReference type="InterPro" id="IPR023828">
    <property type="entry name" value="Peptidase_S8_Ser-AS"/>
</dbReference>
<dbReference type="NCBIfam" id="TIGR04183">
    <property type="entry name" value="Por_Secre_tail"/>
    <property type="match status" value="1"/>
</dbReference>
<dbReference type="Gene3D" id="2.60.40.4070">
    <property type="match status" value="1"/>
</dbReference>
<dbReference type="InterPro" id="IPR023827">
    <property type="entry name" value="Peptidase_S8_Asp-AS"/>
</dbReference>
<dbReference type="PROSITE" id="PS00136">
    <property type="entry name" value="SUBTILASE_ASP"/>
    <property type="match status" value="1"/>
</dbReference>
<keyword evidence="3 5" id="KW-0378">Hydrolase</keyword>
<evidence type="ECO:0000256" key="2">
    <source>
        <dbReference type="ARBA" id="ARBA00022670"/>
    </source>
</evidence>
<accession>A0A235BUR9</accession>
<dbReference type="PRINTS" id="PR00723">
    <property type="entry name" value="SUBTILISIN"/>
</dbReference>
<proteinExistence type="inferred from homology"/>
<dbReference type="InterPro" id="IPR036852">
    <property type="entry name" value="Peptidase_S8/S53_dom_sf"/>
</dbReference>
<evidence type="ECO:0000313" key="10">
    <source>
        <dbReference type="EMBL" id="OYD16173.1"/>
    </source>
</evidence>
<gene>
    <name evidence="10" type="ORF">CH333_04060</name>
</gene>
<organism evidence="10 11">
    <name type="scientific">candidate division WOR-3 bacterium JGI_Cruoil_03_44_89</name>
    <dbReference type="NCBI Taxonomy" id="1973748"/>
    <lineage>
        <taxon>Bacteria</taxon>
        <taxon>Bacteria division WOR-3</taxon>
    </lineage>
</organism>
<dbReference type="PANTHER" id="PTHR43806">
    <property type="entry name" value="PEPTIDASE S8"/>
    <property type="match status" value="1"/>
</dbReference>
<dbReference type="Pfam" id="PF18962">
    <property type="entry name" value="Por_Secre_tail"/>
    <property type="match status" value="1"/>
</dbReference>
<evidence type="ECO:0000313" key="11">
    <source>
        <dbReference type="Proteomes" id="UP000215215"/>
    </source>
</evidence>
<dbReference type="PANTHER" id="PTHR43806:SF11">
    <property type="entry name" value="CEREVISIN-RELATED"/>
    <property type="match status" value="1"/>
</dbReference>
<evidence type="ECO:0000256" key="4">
    <source>
        <dbReference type="ARBA" id="ARBA00022825"/>
    </source>
</evidence>
<dbReference type="InterPro" id="IPR015500">
    <property type="entry name" value="Peptidase_S8_subtilisin-rel"/>
</dbReference>
<evidence type="ECO:0008006" key="12">
    <source>
        <dbReference type="Google" id="ProtNLM"/>
    </source>
</evidence>
<evidence type="ECO:0000256" key="5">
    <source>
        <dbReference type="PROSITE-ProRule" id="PRU01240"/>
    </source>
</evidence>
<dbReference type="PROSITE" id="PS51892">
    <property type="entry name" value="SUBTILASE"/>
    <property type="match status" value="1"/>
</dbReference>
<feature type="active site" description="Charge relay system" evidence="5">
    <location>
        <position position="394"/>
    </location>
</feature>
<protein>
    <recommendedName>
        <fullName evidence="12">Peptidase S8/S53 domain-containing protein</fullName>
    </recommendedName>
</protein>
<dbReference type="PROSITE" id="PS00138">
    <property type="entry name" value="SUBTILASE_SER"/>
    <property type="match status" value="1"/>
</dbReference>
<sequence>MKKLFIIFAALVSLISITNAELQEESGYHICRASRKRAFVSGEAIVCMSADVRGGMETIPSRNALKEKFGVYSIERLTRREPDNIEKIHHLDRLYLFRFSKEEPVANFINYIARDDAIEYAQPNFLYKLFCDPNDSLFAEQWNLRKAKFTDGWDHQTGDPLVTIAMVDAGLDWSHPDLCDNTWVNPGEDLDGDGVVFDSDDLNGEDDDGNGYIDDLIGWDWTHDDNDPAPTFTGEDHGTLCGGIANAVTNNNEGIAGAAYNCKLIALRCTHPEEPLSISTWAAICAIVYARVMGADVINMSWGSCGYDNVLNDVIQASHLSGMVITASAGTYCDSSVICYPAGYENVIAVTATDSSDRKLGNANYGDWIDVCAPGQDIYSTIPEGGYGLYSGTSVAAPQVAALVALLRAQNPDSSNFWIEHRIFETCDNIDSLNPGYEGKLGHGRINALEALSSVGIEGNNQAIKRIKLRIHPNPAFSSLELHYAIPSSQEVVLRIYDISGGLVKELVNDSQNKGNHAVIWGAKDLYNKRVRNGIYFVVLKAGRMETTEKVVVLH</sequence>
<feature type="active site" description="Charge relay system" evidence="5">
    <location>
        <position position="168"/>
    </location>
</feature>
<feature type="domain" description="Secretion system C-terminal sorting" evidence="9">
    <location>
        <begin position="471"/>
        <end position="553"/>
    </location>
</feature>
<keyword evidence="2 5" id="KW-0645">Protease</keyword>
<dbReference type="Gene3D" id="3.40.50.200">
    <property type="entry name" value="Peptidase S8/S53 domain"/>
    <property type="match status" value="1"/>
</dbReference>
<evidence type="ECO:0000256" key="3">
    <source>
        <dbReference type="ARBA" id="ARBA00022801"/>
    </source>
</evidence>
<evidence type="ECO:0000259" key="8">
    <source>
        <dbReference type="Pfam" id="PF00082"/>
    </source>
</evidence>
<dbReference type="Pfam" id="PF00082">
    <property type="entry name" value="Peptidase_S8"/>
    <property type="match status" value="1"/>
</dbReference>
<dbReference type="InterPro" id="IPR050131">
    <property type="entry name" value="Peptidase_S8_subtilisin-like"/>
</dbReference>
<feature type="signal peptide" evidence="7">
    <location>
        <begin position="1"/>
        <end position="20"/>
    </location>
</feature>
<dbReference type="EMBL" id="NOZQ01000082">
    <property type="protein sequence ID" value="OYD16173.1"/>
    <property type="molecule type" value="Genomic_DNA"/>
</dbReference>
<name>A0A235BUR9_UNCW3</name>
<evidence type="ECO:0000259" key="9">
    <source>
        <dbReference type="Pfam" id="PF18962"/>
    </source>
</evidence>
<evidence type="ECO:0000256" key="7">
    <source>
        <dbReference type="SAM" id="SignalP"/>
    </source>
</evidence>
<dbReference type="GO" id="GO:0006508">
    <property type="term" value="P:proteolysis"/>
    <property type="evidence" value="ECO:0007669"/>
    <property type="project" value="UniProtKB-KW"/>
</dbReference>
<feature type="domain" description="Peptidase S8/S53" evidence="8">
    <location>
        <begin position="162"/>
        <end position="438"/>
    </location>
</feature>